<dbReference type="EMBL" id="JABCIY010000211">
    <property type="protein sequence ID" value="KAF7188347.1"/>
    <property type="molecule type" value="Genomic_DNA"/>
</dbReference>
<reference evidence="3" key="1">
    <citation type="submission" date="2020-04" db="EMBL/GenBank/DDBJ databases">
        <title>Draft genome resource of the tomato pathogen Pseudocercospora fuligena.</title>
        <authorList>
            <person name="Zaccaron A."/>
        </authorList>
    </citation>
    <scope>NUCLEOTIDE SEQUENCE</scope>
    <source>
        <strain evidence="3">PF001</strain>
    </source>
</reference>
<proteinExistence type="predicted"/>
<dbReference type="OrthoDB" id="3942482at2759"/>
<comment type="caution">
    <text evidence="3">The sequence shown here is derived from an EMBL/GenBank/DDBJ whole genome shotgun (WGS) entry which is preliminary data.</text>
</comment>
<evidence type="ECO:0000313" key="3">
    <source>
        <dbReference type="EMBL" id="KAF7188347.1"/>
    </source>
</evidence>
<keyword evidence="2" id="KW-0472">Membrane</keyword>
<sequence>MHFKEDFEKNLNDNMYEHDDGQPGRAPPADADMDIKKKGYSSPQPDAQDHELSEKKDNPPRFSTLFGSTPAPTPQPPPPREYVREYYPEPKRKSGVFIPMPLFIIFAIILFFESTILFAYTVIGLYNNAPSRLFPWAGAGVGTTTAVCEHNQPPSIVNAPNFIVPGQGQAAQGTEIMTQFVTISPTQTSSSTSTSSSSSIDTAAAITNIAGILGSLGSSTSSGKVAIVTVAPERSTATSIKLITEDASGNVVSAEPTPTVTATTFVDPPKSSA</sequence>
<feature type="region of interest" description="Disordered" evidence="1">
    <location>
        <begin position="1"/>
        <end position="81"/>
    </location>
</feature>
<name>A0A8H6RD88_9PEZI</name>
<keyword evidence="4" id="KW-1185">Reference proteome</keyword>
<feature type="transmembrane region" description="Helical" evidence="2">
    <location>
        <begin position="102"/>
        <end position="126"/>
    </location>
</feature>
<keyword evidence="2" id="KW-1133">Transmembrane helix</keyword>
<feature type="compositionally biased region" description="Basic and acidic residues" evidence="1">
    <location>
        <begin position="47"/>
        <end position="59"/>
    </location>
</feature>
<evidence type="ECO:0000256" key="2">
    <source>
        <dbReference type="SAM" id="Phobius"/>
    </source>
</evidence>
<keyword evidence="2" id="KW-0812">Transmembrane</keyword>
<organism evidence="3 4">
    <name type="scientific">Pseudocercospora fuligena</name>
    <dbReference type="NCBI Taxonomy" id="685502"/>
    <lineage>
        <taxon>Eukaryota</taxon>
        <taxon>Fungi</taxon>
        <taxon>Dikarya</taxon>
        <taxon>Ascomycota</taxon>
        <taxon>Pezizomycotina</taxon>
        <taxon>Dothideomycetes</taxon>
        <taxon>Dothideomycetidae</taxon>
        <taxon>Mycosphaerellales</taxon>
        <taxon>Mycosphaerellaceae</taxon>
        <taxon>Pseudocercospora</taxon>
    </lineage>
</organism>
<evidence type="ECO:0000256" key="1">
    <source>
        <dbReference type="SAM" id="MobiDB-lite"/>
    </source>
</evidence>
<dbReference type="Proteomes" id="UP000660729">
    <property type="component" value="Unassembled WGS sequence"/>
</dbReference>
<accession>A0A8H6RD88</accession>
<feature type="compositionally biased region" description="Pro residues" evidence="1">
    <location>
        <begin position="71"/>
        <end position="80"/>
    </location>
</feature>
<protein>
    <submittedName>
        <fullName evidence="3">Uncharacterized protein</fullName>
    </submittedName>
</protein>
<feature type="compositionally biased region" description="Basic and acidic residues" evidence="1">
    <location>
        <begin position="1"/>
        <end position="22"/>
    </location>
</feature>
<gene>
    <name evidence="3" type="ORF">HII31_10411</name>
</gene>
<evidence type="ECO:0000313" key="4">
    <source>
        <dbReference type="Proteomes" id="UP000660729"/>
    </source>
</evidence>
<dbReference type="AlphaFoldDB" id="A0A8H6RD88"/>